<name>A0A397IC05_9GLOM</name>
<organism evidence="1 2">
    <name type="scientific">Diversispora epigaea</name>
    <dbReference type="NCBI Taxonomy" id="1348612"/>
    <lineage>
        <taxon>Eukaryota</taxon>
        <taxon>Fungi</taxon>
        <taxon>Fungi incertae sedis</taxon>
        <taxon>Mucoromycota</taxon>
        <taxon>Glomeromycotina</taxon>
        <taxon>Glomeromycetes</taxon>
        <taxon>Diversisporales</taxon>
        <taxon>Diversisporaceae</taxon>
        <taxon>Diversispora</taxon>
    </lineage>
</organism>
<dbReference type="InterPro" id="IPR011009">
    <property type="entry name" value="Kinase-like_dom_sf"/>
</dbReference>
<dbReference type="OrthoDB" id="2318560at2759"/>
<protein>
    <recommendedName>
        <fullName evidence="3">Protein kinase domain-containing protein</fullName>
    </recommendedName>
</protein>
<comment type="caution">
    <text evidence="1">The sequence shown here is derived from an EMBL/GenBank/DDBJ whole genome shotgun (WGS) entry which is preliminary data.</text>
</comment>
<accession>A0A397IC05</accession>
<evidence type="ECO:0008006" key="3">
    <source>
        <dbReference type="Google" id="ProtNLM"/>
    </source>
</evidence>
<dbReference type="SUPFAM" id="SSF56112">
    <property type="entry name" value="Protein kinase-like (PK-like)"/>
    <property type="match status" value="1"/>
</dbReference>
<dbReference type="Proteomes" id="UP000266861">
    <property type="component" value="Unassembled WGS sequence"/>
</dbReference>
<gene>
    <name evidence="1" type="ORF">Glove_232g135</name>
</gene>
<sequence>MLSHCEICPECNQKDTSYNWCKPYAQLNTNRNWDVIEWIPYNRFKDVKQIGKGEFGTIHYASEERMVLKIFDNFVNSNDSLNENKSVIR</sequence>
<dbReference type="EMBL" id="PQFF01000215">
    <property type="protein sequence ID" value="RHZ73195.1"/>
    <property type="molecule type" value="Genomic_DNA"/>
</dbReference>
<dbReference type="AlphaFoldDB" id="A0A397IC05"/>
<keyword evidence="2" id="KW-1185">Reference proteome</keyword>
<evidence type="ECO:0000313" key="2">
    <source>
        <dbReference type="Proteomes" id="UP000266861"/>
    </source>
</evidence>
<evidence type="ECO:0000313" key="1">
    <source>
        <dbReference type="EMBL" id="RHZ73195.1"/>
    </source>
</evidence>
<reference evidence="1 2" key="1">
    <citation type="submission" date="2018-08" db="EMBL/GenBank/DDBJ databases">
        <title>Genome and evolution of the arbuscular mycorrhizal fungus Diversispora epigaea (formerly Glomus versiforme) and its bacterial endosymbionts.</title>
        <authorList>
            <person name="Sun X."/>
            <person name="Fei Z."/>
            <person name="Harrison M."/>
        </authorList>
    </citation>
    <scope>NUCLEOTIDE SEQUENCE [LARGE SCALE GENOMIC DNA]</scope>
    <source>
        <strain evidence="1 2">IT104</strain>
    </source>
</reference>
<proteinExistence type="predicted"/>